<proteinExistence type="predicted"/>
<dbReference type="AlphaFoldDB" id="A0A6L2PYB0"/>
<dbReference type="Gene3D" id="3.40.50.1820">
    <property type="entry name" value="alpha/beta hydrolase"/>
    <property type="match status" value="1"/>
</dbReference>
<dbReference type="FunCoup" id="A0A6L2PYB0">
    <property type="interactions" value="620"/>
</dbReference>
<dbReference type="PANTHER" id="PTHR12277:SF194">
    <property type="entry name" value="FI04476P"/>
    <property type="match status" value="1"/>
</dbReference>
<dbReference type="GO" id="GO:0005789">
    <property type="term" value="C:endoplasmic reticulum membrane"/>
    <property type="evidence" value="ECO:0007669"/>
    <property type="project" value="TreeGrafter"/>
</dbReference>
<dbReference type="InterPro" id="IPR000073">
    <property type="entry name" value="AB_hydrolase_1"/>
</dbReference>
<dbReference type="OrthoDB" id="10249433at2759"/>
<feature type="domain" description="AB hydrolase-1" evidence="2">
    <location>
        <begin position="156"/>
        <end position="265"/>
    </location>
</feature>
<dbReference type="Pfam" id="PF00561">
    <property type="entry name" value="Abhydrolase_1"/>
    <property type="match status" value="1"/>
</dbReference>
<dbReference type="GO" id="GO:0006660">
    <property type="term" value="P:phosphatidylserine catabolic process"/>
    <property type="evidence" value="ECO:0007669"/>
    <property type="project" value="TreeGrafter"/>
</dbReference>
<dbReference type="PANTHER" id="PTHR12277">
    <property type="entry name" value="ALPHA/BETA HYDROLASE DOMAIN-CONTAINING PROTEIN"/>
    <property type="match status" value="1"/>
</dbReference>
<accession>A0A6L2PYB0</accession>
<reference evidence="4" key="1">
    <citation type="submission" date="2020-01" db="EMBL/GenBank/DDBJ databases">
        <title>Draft genome sequence of the Termite Coptotermes fromosanus.</title>
        <authorList>
            <person name="Itakura S."/>
            <person name="Yosikawa Y."/>
            <person name="Umezawa K."/>
        </authorList>
    </citation>
    <scope>NUCLEOTIDE SEQUENCE [LARGE SCALE GENOMIC DNA]</scope>
</reference>
<dbReference type="GO" id="GO:0052651">
    <property type="term" value="P:monoacylglycerol catabolic process"/>
    <property type="evidence" value="ECO:0007669"/>
    <property type="project" value="TreeGrafter"/>
</dbReference>
<gene>
    <name evidence="3" type="ORF">Cfor_02262</name>
</gene>
<dbReference type="Proteomes" id="UP000502823">
    <property type="component" value="Unassembled WGS sequence"/>
</dbReference>
<evidence type="ECO:0000313" key="3">
    <source>
        <dbReference type="EMBL" id="GFG37526.1"/>
    </source>
</evidence>
<protein>
    <recommendedName>
        <fullName evidence="2">AB hydrolase-1 domain-containing protein</fullName>
    </recommendedName>
</protein>
<comment type="caution">
    <text evidence="3">The sequence shown here is derived from an EMBL/GenBank/DDBJ whole genome shotgun (WGS) entry which is preliminary data.</text>
</comment>
<organism evidence="3 4">
    <name type="scientific">Coptotermes formosanus</name>
    <name type="common">Formosan subterranean termite</name>
    <dbReference type="NCBI Taxonomy" id="36987"/>
    <lineage>
        <taxon>Eukaryota</taxon>
        <taxon>Metazoa</taxon>
        <taxon>Ecdysozoa</taxon>
        <taxon>Arthropoda</taxon>
        <taxon>Hexapoda</taxon>
        <taxon>Insecta</taxon>
        <taxon>Pterygota</taxon>
        <taxon>Neoptera</taxon>
        <taxon>Polyneoptera</taxon>
        <taxon>Dictyoptera</taxon>
        <taxon>Blattodea</taxon>
        <taxon>Blattoidea</taxon>
        <taxon>Termitoidae</taxon>
        <taxon>Rhinotermitidae</taxon>
        <taxon>Coptotermes</taxon>
    </lineage>
</organism>
<keyword evidence="1" id="KW-0812">Transmembrane</keyword>
<evidence type="ECO:0000259" key="2">
    <source>
        <dbReference type="Pfam" id="PF00561"/>
    </source>
</evidence>
<name>A0A6L2PYB0_COPFO</name>
<keyword evidence="1" id="KW-0472">Membrane</keyword>
<feature type="transmembrane region" description="Helical" evidence="1">
    <location>
        <begin position="6"/>
        <end position="25"/>
    </location>
</feature>
<keyword evidence="1" id="KW-1133">Transmembrane helix</keyword>
<dbReference type="InterPro" id="IPR029058">
    <property type="entry name" value="AB_hydrolase_fold"/>
</dbReference>
<dbReference type="GO" id="GO:0047372">
    <property type="term" value="F:monoacylglycerol lipase activity"/>
    <property type="evidence" value="ECO:0007669"/>
    <property type="project" value="TreeGrafter"/>
</dbReference>
<dbReference type="GO" id="GO:0004622">
    <property type="term" value="F:phosphatidylcholine lysophospholipase activity"/>
    <property type="evidence" value="ECO:0007669"/>
    <property type="project" value="TreeGrafter"/>
</dbReference>
<sequence length="374" mass="42737">MTYAKGFAYPWSYAIALILNIFGMARPIIILKVPNFHAPAELRAHSTLYYVDCYGISSMKVWLLTLIEIEQSVLPVTTEKQCFGFQKEDLLEVKWPRIEHLRTPDKLGLPATRNYYITTDEGVTLGVWHVLPASLLNDSVNANDTFYEEALSHGEPVILYMHGNSGSRGSPHRVELYTLLRNMNYHVIAFDYRSYGDSSPVSPTEMGVVADGKYMFKWVQERTKTSPFYVWGHSLGTGVSSHALSLLAQEGKKADGLILESPFNNLRDELKEHPFSKLYNYLPWFEFFFVDPVGENQLLFETDKHLGIIKSPVLILHAEDDMVVPYQLGRRLYNTAIQIRPKDAGPIKFVTFEKRHKYGHKYICRSPDLPPAIL</sequence>
<keyword evidence="4" id="KW-1185">Reference proteome</keyword>
<dbReference type="EMBL" id="BLKM01009651">
    <property type="protein sequence ID" value="GFG37526.1"/>
    <property type="molecule type" value="Genomic_DNA"/>
</dbReference>
<evidence type="ECO:0000313" key="4">
    <source>
        <dbReference type="Proteomes" id="UP000502823"/>
    </source>
</evidence>
<evidence type="ECO:0000256" key="1">
    <source>
        <dbReference type="SAM" id="Phobius"/>
    </source>
</evidence>
<dbReference type="SUPFAM" id="SSF53474">
    <property type="entry name" value="alpha/beta-Hydrolases"/>
    <property type="match status" value="1"/>
</dbReference>
<dbReference type="InParanoid" id="A0A6L2PYB0"/>